<dbReference type="HOGENOM" id="CLU_1034452_0_0_1"/>
<dbReference type="VEuPathDB" id="FungiDB:CC1G_13155"/>
<evidence type="ECO:0000256" key="1">
    <source>
        <dbReference type="SAM" id="MobiDB-lite"/>
    </source>
</evidence>
<evidence type="ECO:0000313" key="3">
    <source>
        <dbReference type="Proteomes" id="UP000001861"/>
    </source>
</evidence>
<dbReference type="AlphaFoldDB" id="A8P3E8"/>
<feature type="compositionally biased region" description="Polar residues" evidence="1">
    <location>
        <begin position="1"/>
        <end position="22"/>
    </location>
</feature>
<protein>
    <submittedName>
        <fullName evidence="2">Uncharacterized protein</fullName>
    </submittedName>
</protein>
<proteinExistence type="predicted"/>
<dbReference type="Proteomes" id="UP000001861">
    <property type="component" value="Unassembled WGS sequence"/>
</dbReference>
<sequence>MAATRTRGSARNLRSSRGSSSKRILGASDGESSGTDNPPSKRARSHAAASNLAILEKLVQLLGESLAAANSGAEGTSKWAEELVDAFASLQVELEFYERQITSIVTGTWEESLQAHRADGFWIPDSDADDDLQEFKAHKKTALEKLKGNIDLLANCAAEVAGAVEQETLESALPNRYRKVDSVFSELGGLVNEWAKEEGKVDLCQMRKYDATIAEELKRISKEERLIVEEEEDKRILEFKTAIREKALLTYQCAMELQLIVGSMYSERG</sequence>
<gene>
    <name evidence="2" type="ORF">CC1G_13155</name>
</gene>
<reference evidence="2 3" key="1">
    <citation type="journal article" date="2010" name="Proc. Natl. Acad. Sci. U.S.A.">
        <title>Insights into evolution of multicellular fungi from the assembled chromosomes of the mushroom Coprinopsis cinerea (Coprinus cinereus).</title>
        <authorList>
            <person name="Stajich J.E."/>
            <person name="Wilke S.K."/>
            <person name="Ahren D."/>
            <person name="Au C.H."/>
            <person name="Birren B.W."/>
            <person name="Borodovsky M."/>
            <person name="Burns C."/>
            <person name="Canback B."/>
            <person name="Casselton L.A."/>
            <person name="Cheng C.K."/>
            <person name="Deng J."/>
            <person name="Dietrich F.S."/>
            <person name="Fargo D.C."/>
            <person name="Farman M.L."/>
            <person name="Gathman A.C."/>
            <person name="Goldberg J."/>
            <person name="Guigo R."/>
            <person name="Hoegger P.J."/>
            <person name="Hooker J.B."/>
            <person name="Huggins A."/>
            <person name="James T.Y."/>
            <person name="Kamada T."/>
            <person name="Kilaru S."/>
            <person name="Kodira C."/>
            <person name="Kues U."/>
            <person name="Kupfer D."/>
            <person name="Kwan H.S."/>
            <person name="Lomsadze A."/>
            <person name="Li W."/>
            <person name="Lilly W.W."/>
            <person name="Ma L.J."/>
            <person name="Mackey A.J."/>
            <person name="Manning G."/>
            <person name="Martin F."/>
            <person name="Muraguchi H."/>
            <person name="Natvig D.O."/>
            <person name="Palmerini H."/>
            <person name="Ramesh M.A."/>
            <person name="Rehmeyer C.J."/>
            <person name="Roe B.A."/>
            <person name="Shenoy N."/>
            <person name="Stanke M."/>
            <person name="Ter-Hovhannisyan V."/>
            <person name="Tunlid A."/>
            <person name="Velagapudi R."/>
            <person name="Vision T.J."/>
            <person name="Zeng Q."/>
            <person name="Zolan M.E."/>
            <person name="Pukkila P.J."/>
        </authorList>
    </citation>
    <scope>NUCLEOTIDE SEQUENCE [LARGE SCALE GENOMIC DNA]</scope>
    <source>
        <strain evidence="3">Okayama-7 / 130 / ATCC MYA-4618 / FGSC 9003</strain>
    </source>
</reference>
<name>A8P3E8_COPC7</name>
<dbReference type="InParanoid" id="A8P3E8"/>
<dbReference type="RefSeq" id="XP_001838535.2">
    <property type="nucleotide sequence ID" value="XM_001838483.2"/>
</dbReference>
<dbReference type="KEGG" id="cci:CC1G_13155"/>
<comment type="caution">
    <text evidence="2">The sequence shown here is derived from an EMBL/GenBank/DDBJ whole genome shotgun (WGS) entry which is preliminary data.</text>
</comment>
<feature type="region of interest" description="Disordered" evidence="1">
    <location>
        <begin position="1"/>
        <end position="47"/>
    </location>
</feature>
<dbReference type="EMBL" id="AACS02000004">
    <property type="protein sequence ID" value="EAU83283.2"/>
    <property type="molecule type" value="Genomic_DNA"/>
</dbReference>
<dbReference type="GeneID" id="6015129"/>
<accession>A8P3E8</accession>
<organism evidence="2 3">
    <name type="scientific">Coprinopsis cinerea (strain Okayama-7 / 130 / ATCC MYA-4618 / FGSC 9003)</name>
    <name type="common">Inky cap fungus</name>
    <name type="synonym">Hormographiella aspergillata</name>
    <dbReference type="NCBI Taxonomy" id="240176"/>
    <lineage>
        <taxon>Eukaryota</taxon>
        <taxon>Fungi</taxon>
        <taxon>Dikarya</taxon>
        <taxon>Basidiomycota</taxon>
        <taxon>Agaricomycotina</taxon>
        <taxon>Agaricomycetes</taxon>
        <taxon>Agaricomycetidae</taxon>
        <taxon>Agaricales</taxon>
        <taxon>Agaricineae</taxon>
        <taxon>Psathyrellaceae</taxon>
        <taxon>Coprinopsis</taxon>
    </lineage>
</organism>
<keyword evidence="3" id="KW-1185">Reference proteome</keyword>
<evidence type="ECO:0000313" key="2">
    <source>
        <dbReference type="EMBL" id="EAU83283.2"/>
    </source>
</evidence>